<proteinExistence type="predicted"/>
<evidence type="ECO:0000313" key="1">
    <source>
        <dbReference type="EMBL" id="CRK02346.1"/>
    </source>
</evidence>
<feature type="non-terminal residue" evidence="1">
    <location>
        <position position="67"/>
    </location>
</feature>
<dbReference type="Proteomes" id="UP000045706">
    <property type="component" value="Unassembled WGS sequence"/>
</dbReference>
<dbReference type="EMBL" id="CVQI01000830">
    <property type="protein sequence ID" value="CRK02346.1"/>
    <property type="molecule type" value="Genomic_DNA"/>
</dbReference>
<feature type="non-terminal residue" evidence="1">
    <location>
        <position position="1"/>
    </location>
</feature>
<accession>A0A0G4KJ03</accession>
<dbReference type="AlphaFoldDB" id="A0A0G4KJ03"/>
<gene>
    <name evidence="1" type="ORF">BN1723_020885</name>
</gene>
<name>A0A0G4KJ03_VERLO</name>
<sequence length="67" mass="7797">RRRTSSRVAWCLIPKRVCTTSLSLSWTSTLYTRPSSKSSTFASPLSIEPQHLRMRKKSPRFPWTKSK</sequence>
<evidence type="ECO:0000313" key="2">
    <source>
        <dbReference type="Proteomes" id="UP000045706"/>
    </source>
</evidence>
<organism evidence="1 2">
    <name type="scientific">Verticillium longisporum</name>
    <name type="common">Verticillium dahliae var. longisporum</name>
    <dbReference type="NCBI Taxonomy" id="100787"/>
    <lineage>
        <taxon>Eukaryota</taxon>
        <taxon>Fungi</taxon>
        <taxon>Dikarya</taxon>
        <taxon>Ascomycota</taxon>
        <taxon>Pezizomycotina</taxon>
        <taxon>Sordariomycetes</taxon>
        <taxon>Hypocreomycetidae</taxon>
        <taxon>Glomerellales</taxon>
        <taxon>Plectosphaerellaceae</taxon>
        <taxon>Verticillium</taxon>
    </lineage>
</organism>
<protein>
    <submittedName>
        <fullName evidence="1">Uncharacterized protein</fullName>
    </submittedName>
</protein>
<reference evidence="2" key="1">
    <citation type="submission" date="2015-05" db="EMBL/GenBank/DDBJ databases">
        <authorList>
            <person name="Fogelqvist Johan"/>
        </authorList>
    </citation>
    <scope>NUCLEOTIDE SEQUENCE [LARGE SCALE GENOMIC DNA]</scope>
</reference>